<evidence type="ECO:0000256" key="1">
    <source>
        <dbReference type="SAM" id="Coils"/>
    </source>
</evidence>
<dbReference type="EMBL" id="MF417917">
    <property type="protein sequence ID" value="ASN71018.1"/>
    <property type="molecule type" value="Genomic_DNA"/>
</dbReference>
<accession>A0A2H4JEQ9</accession>
<organism evidence="2">
    <name type="scientific">uncultured Caudovirales phage</name>
    <dbReference type="NCBI Taxonomy" id="2100421"/>
    <lineage>
        <taxon>Viruses</taxon>
        <taxon>Duplodnaviria</taxon>
        <taxon>Heunggongvirae</taxon>
        <taxon>Uroviricota</taxon>
        <taxon>Caudoviricetes</taxon>
        <taxon>Peduoviridae</taxon>
        <taxon>Maltschvirus</taxon>
        <taxon>Maltschvirus maltsch</taxon>
    </lineage>
</organism>
<proteinExistence type="predicted"/>
<reference evidence="2" key="1">
    <citation type="submission" date="2017-06" db="EMBL/GenBank/DDBJ databases">
        <title>Novel phages from South African skin metaviromes.</title>
        <authorList>
            <person name="van Zyl L.J."/>
            <person name="Abrahams Y."/>
            <person name="Stander E.A."/>
            <person name="Kirby B.M."/>
            <person name="Clavaud C."/>
            <person name="Farcet C."/>
            <person name="Breton L."/>
            <person name="Trindade M.I."/>
        </authorList>
    </citation>
    <scope>NUCLEOTIDE SEQUENCE</scope>
</reference>
<name>A0A2H4JEQ9_9CAUD</name>
<protein>
    <recommendedName>
        <fullName evidence="3">DNA-packaging protein</fullName>
    </recommendedName>
</protein>
<gene>
    <name evidence="2" type="ORF">7F10_31</name>
</gene>
<keyword evidence="1" id="KW-0175">Coiled coil</keyword>
<evidence type="ECO:0000313" key="2">
    <source>
        <dbReference type="EMBL" id="ASN71018.1"/>
    </source>
</evidence>
<sequence>MLMNGIRPVVIWLLVLAAAVGAVALIYSDGYDQGFALAKAQGDSDLDKQKKDHEQELRRLAESAAADLKKAADELIASHAYGNQLATDLVAKRDELRAVTEKLNGEIERVSTLYRRALDAQPETLPPALFTVGFVRVWNSALFGTTATVAVPSPGTTTSGVDAAPTGASAADDLIAGVTRADLLANHVRNGEGYADCRAQLTKLIVWNSRNGRN</sequence>
<evidence type="ECO:0008006" key="3">
    <source>
        <dbReference type="Google" id="ProtNLM"/>
    </source>
</evidence>
<feature type="coiled-coil region" evidence="1">
    <location>
        <begin position="43"/>
        <end position="74"/>
    </location>
</feature>